<dbReference type="Gene3D" id="3.30.1660.40">
    <property type="entry name" value="FlgT, N-terminal domain"/>
    <property type="match status" value="1"/>
</dbReference>
<gene>
    <name evidence="4" type="ORF">ACFO0R_20305</name>
</gene>
<dbReference type="InterPro" id="IPR038165">
    <property type="entry name" value="FlgT_C_sf"/>
</dbReference>
<organism evidence="4 5">
    <name type="scientific">Chromobacterium aquaticum</name>
    <dbReference type="NCBI Taxonomy" id="467180"/>
    <lineage>
        <taxon>Bacteria</taxon>
        <taxon>Pseudomonadati</taxon>
        <taxon>Pseudomonadota</taxon>
        <taxon>Betaproteobacteria</taxon>
        <taxon>Neisseriales</taxon>
        <taxon>Chromobacteriaceae</taxon>
        <taxon>Chromobacterium</taxon>
    </lineage>
</organism>
<accession>A0ABV8ZW84</accession>
<dbReference type="Gene3D" id="3.40.50.10610">
    <property type="entry name" value="ABC-type transport auxiliary lipoprotein component"/>
    <property type="match status" value="1"/>
</dbReference>
<sequence>MRFRVSPVLAAAFAAVFACSAGAEILSAEGVAALDGGGAVAREQALQDALKMIALRQGARVEASQGLDYGRSSESGSLTPLAPVRGEVKVVSEYQQGKLYHVKVEVDTSKAPRTARGTEAACAMPAGRSLRRKIVTTYFQVDRPAEASDMPELATGLPTELSRRLGANRMYSLLDANTVSVLADSRIAEPAAGAETVRRIGETEDAQFVVAGRVLATGVTAKGLRKSLYESNNTSQQGTFYNGPFAGLFGGGVKYVPTERQFDAEVWVYDGLTGALLARERVSELGKGEVMVSPPRPFASAAFWQSDYGQAVDRALDLATRKISDVISCIPFSARIVKLSGPRQVYINAGSLDGIAVGDKFLIYQRKSAQPVRDLISGRELGVPETLAGDVTISQVQPNFAIGSVQAPGKVAEGDYVRFMPRR</sequence>
<protein>
    <submittedName>
        <fullName evidence="4">Flagellar assembly protein T N-terminal domain-containing protein</fullName>
    </submittedName>
</protein>
<keyword evidence="5" id="KW-1185">Reference proteome</keyword>
<reference evidence="5" key="1">
    <citation type="journal article" date="2019" name="Int. J. Syst. Evol. Microbiol.">
        <title>The Global Catalogue of Microorganisms (GCM) 10K type strain sequencing project: providing services to taxonomists for standard genome sequencing and annotation.</title>
        <authorList>
            <consortium name="The Broad Institute Genomics Platform"/>
            <consortium name="The Broad Institute Genome Sequencing Center for Infectious Disease"/>
            <person name="Wu L."/>
            <person name="Ma J."/>
        </authorList>
    </citation>
    <scope>NUCLEOTIDE SEQUENCE [LARGE SCALE GENOMIC DNA]</scope>
    <source>
        <strain evidence="5">CGMCC 4.7608</strain>
    </source>
</reference>
<dbReference type="Pfam" id="PF16548">
    <property type="entry name" value="FlgT_N"/>
    <property type="match status" value="1"/>
</dbReference>
<dbReference type="PROSITE" id="PS51257">
    <property type="entry name" value="PROKAR_LIPOPROTEIN"/>
    <property type="match status" value="1"/>
</dbReference>
<feature type="signal peptide" evidence="1">
    <location>
        <begin position="1"/>
        <end position="23"/>
    </location>
</feature>
<feature type="domain" description="Flagellar assembly protein T middle" evidence="2">
    <location>
        <begin position="128"/>
        <end position="289"/>
    </location>
</feature>
<evidence type="ECO:0000256" key="1">
    <source>
        <dbReference type="SAM" id="SignalP"/>
    </source>
</evidence>
<name>A0ABV8ZW84_9NEIS</name>
<dbReference type="Gene3D" id="2.40.10.410">
    <property type="entry name" value="FlgT, C-terminal domain"/>
    <property type="match status" value="1"/>
</dbReference>
<dbReference type="RefSeq" id="WP_231461570.1">
    <property type="nucleotide sequence ID" value="NZ_JAJOHW010000036.1"/>
</dbReference>
<proteinExistence type="predicted"/>
<feature type="chain" id="PRO_5047067618" evidence="1">
    <location>
        <begin position="24"/>
        <end position="423"/>
    </location>
</feature>
<dbReference type="InterPro" id="IPR032370">
    <property type="entry name" value="FlgT_N"/>
</dbReference>
<dbReference type="Pfam" id="PF16539">
    <property type="entry name" value="FlgT_M"/>
    <property type="match status" value="1"/>
</dbReference>
<comment type="caution">
    <text evidence="4">The sequence shown here is derived from an EMBL/GenBank/DDBJ whole genome shotgun (WGS) entry which is preliminary data.</text>
</comment>
<feature type="domain" description="Flagellar assembly protein T N-terminal" evidence="3">
    <location>
        <begin position="25"/>
        <end position="108"/>
    </location>
</feature>
<evidence type="ECO:0000259" key="2">
    <source>
        <dbReference type="Pfam" id="PF16539"/>
    </source>
</evidence>
<keyword evidence="4" id="KW-0966">Cell projection</keyword>
<dbReference type="Proteomes" id="UP001595999">
    <property type="component" value="Unassembled WGS sequence"/>
</dbReference>
<dbReference type="EMBL" id="JBHSEK010000019">
    <property type="protein sequence ID" value="MFC4491962.1"/>
    <property type="molecule type" value="Genomic_DNA"/>
</dbReference>
<evidence type="ECO:0000259" key="3">
    <source>
        <dbReference type="Pfam" id="PF16548"/>
    </source>
</evidence>
<keyword evidence="1" id="KW-0732">Signal</keyword>
<keyword evidence="4" id="KW-0969">Cilium</keyword>
<dbReference type="InterPro" id="IPR038180">
    <property type="entry name" value="FlgT_N_sf"/>
</dbReference>
<evidence type="ECO:0000313" key="5">
    <source>
        <dbReference type="Proteomes" id="UP001595999"/>
    </source>
</evidence>
<dbReference type="InterPro" id="IPR032386">
    <property type="entry name" value="FlgT_M"/>
</dbReference>
<keyword evidence="4" id="KW-0282">Flagellum</keyword>
<evidence type="ECO:0000313" key="4">
    <source>
        <dbReference type="EMBL" id="MFC4491962.1"/>
    </source>
</evidence>